<feature type="region of interest" description="Disordered" evidence="1">
    <location>
        <begin position="595"/>
        <end position="642"/>
    </location>
</feature>
<protein>
    <submittedName>
        <fullName evidence="2">Uncharacterized protein</fullName>
    </submittedName>
</protein>
<reference evidence="2 3" key="1">
    <citation type="journal article" date="2018" name="Front. Microbiol.">
        <title>Prospects for Fungal Bioremediation of Acidic Radioactive Waste Sites: Characterization and Genome Sequence of Rhodotorula taiwanensis MD1149.</title>
        <authorList>
            <person name="Tkavc R."/>
            <person name="Matrosova V.Y."/>
            <person name="Grichenko O.E."/>
            <person name="Gostincar C."/>
            <person name="Volpe R.P."/>
            <person name="Klimenkova P."/>
            <person name="Gaidamakova E.K."/>
            <person name="Zhou C.E."/>
            <person name="Stewart B.J."/>
            <person name="Lyman M.G."/>
            <person name="Malfatti S.A."/>
            <person name="Rubinfeld B."/>
            <person name="Courtot M."/>
            <person name="Singh J."/>
            <person name="Dalgard C.L."/>
            <person name="Hamilton T."/>
            <person name="Frey K.G."/>
            <person name="Gunde-Cimerman N."/>
            <person name="Dugan L."/>
            <person name="Daly M.J."/>
        </authorList>
    </citation>
    <scope>NUCLEOTIDE SEQUENCE [LARGE SCALE GENOMIC DNA]</scope>
    <source>
        <strain evidence="2 3">MD1149</strain>
    </source>
</reference>
<comment type="caution">
    <text evidence="2">The sequence shown here is derived from an EMBL/GenBank/DDBJ whole genome shotgun (WGS) entry which is preliminary data.</text>
</comment>
<feature type="compositionally biased region" description="Basic and acidic residues" evidence="1">
    <location>
        <begin position="96"/>
        <end position="115"/>
    </location>
</feature>
<name>A0A2S5BHF2_9BASI</name>
<feature type="region of interest" description="Disordered" evidence="1">
    <location>
        <begin position="64"/>
        <end position="132"/>
    </location>
</feature>
<dbReference type="OrthoDB" id="2528542at2759"/>
<feature type="compositionally biased region" description="Acidic residues" evidence="1">
    <location>
        <begin position="629"/>
        <end position="638"/>
    </location>
</feature>
<dbReference type="AlphaFoldDB" id="A0A2S5BHF2"/>
<feature type="compositionally biased region" description="Low complexity" evidence="1">
    <location>
        <begin position="666"/>
        <end position="685"/>
    </location>
</feature>
<dbReference type="Proteomes" id="UP000237144">
    <property type="component" value="Unassembled WGS sequence"/>
</dbReference>
<feature type="compositionally biased region" description="Low complexity" evidence="1">
    <location>
        <begin position="64"/>
        <end position="94"/>
    </location>
</feature>
<evidence type="ECO:0000313" key="2">
    <source>
        <dbReference type="EMBL" id="POY76209.1"/>
    </source>
</evidence>
<organism evidence="2 3">
    <name type="scientific">Rhodotorula taiwanensis</name>
    <dbReference type="NCBI Taxonomy" id="741276"/>
    <lineage>
        <taxon>Eukaryota</taxon>
        <taxon>Fungi</taxon>
        <taxon>Dikarya</taxon>
        <taxon>Basidiomycota</taxon>
        <taxon>Pucciniomycotina</taxon>
        <taxon>Microbotryomycetes</taxon>
        <taxon>Sporidiobolales</taxon>
        <taxon>Sporidiobolaceae</taxon>
        <taxon>Rhodotorula</taxon>
    </lineage>
</organism>
<feature type="compositionally biased region" description="Polar residues" evidence="1">
    <location>
        <begin position="1"/>
        <end position="14"/>
    </location>
</feature>
<feature type="region of interest" description="Disordered" evidence="1">
    <location>
        <begin position="1"/>
        <end position="50"/>
    </location>
</feature>
<feature type="region of interest" description="Disordered" evidence="1">
    <location>
        <begin position="662"/>
        <end position="812"/>
    </location>
</feature>
<proteinExistence type="predicted"/>
<evidence type="ECO:0000256" key="1">
    <source>
        <dbReference type="SAM" id="MobiDB-lite"/>
    </source>
</evidence>
<accession>A0A2S5BHF2</accession>
<feature type="region of interest" description="Disordered" evidence="1">
    <location>
        <begin position="824"/>
        <end position="843"/>
    </location>
</feature>
<evidence type="ECO:0000313" key="3">
    <source>
        <dbReference type="Proteomes" id="UP000237144"/>
    </source>
</evidence>
<keyword evidence="3" id="KW-1185">Reference proteome</keyword>
<feature type="compositionally biased region" description="Pro residues" evidence="1">
    <location>
        <begin position="765"/>
        <end position="778"/>
    </location>
</feature>
<dbReference type="EMBL" id="PJQD01000005">
    <property type="protein sequence ID" value="POY76209.1"/>
    <property type="molecule type" value="Genomic_DNA"/>
</dbReference>
<sequence>MNANAVAGTSTAPAPSTKRRRGLTPRPASPAASRGSRDSITSERPLSLSRIHRLLRPLRAAAQRLGQPPSLAGSAPSSRSASVSSRPLTFGKSRFGSRDSDDSDDGDWRASRGKEGSSPFGRRRKRVGRATKQYGSKAIMTGPRDHGVGRYQEPLAGAASFAEILDRYHRYSAGDQPADAFLRAYSNILEAVYSGASRKGKLSSLVESSARQIGATLETELQACLAIVSSSEGESELETAAADHVQAPGMERTASAQEAELEAAGLQDEWYEACPQAAWRWLLAEHATAIAVEALTSHSTLEACFSICLLHGAEVEASRFYTPLVSTALYGSDTTPRPHILNLLRSCPSPLRLVDSALVPTLLDSAFADRLFYHQYLAIAPVSSRLRDEDALPTARLAVGLLHVAAQMIRSVAGQVAASDEPDHLDRIIDEIMDRLVAQIRHCAVLWMRAKQTTCLDAVRDAFDEIRNALEPAADVDLFAGSQAFGRLFSYALVLDTTHLADGSTARLDDWYDRLLATAAVDADDPSSRDTVTDTLRGSFSTCFCPAHSLDQAFAVCDLLSRCRHGSAIGATLLGAYTLRKGLSHDDRDRLAERLSTLGPASAPRVGTSGSPEVDGSNAPAPSAAISLDSEDATDYDEPFPLRRPAKRAKKRLFIVVTSDSDSRSDCASSDSVSSSRAVSPAAAPTRHARRVDVSYLNPLHDPADSSDSLDLLQSARRGRPRELPRGRPDLERALSRERASSPERTSSPERAFSELRPLSFSDAPPSPSPSPTPPVDKAPPIATTRPPKATKQESRPGPITIPAELRRRLSPRKVSLGRLAERRKAFAYPGDASSSEDELLLA</sequence>
<feature type="compositionally biased region" description="Basic and acidic residues" evidence="1">
    <location>
        <begin position="721"/>
        <end position="742"/>
    </location>
</feature>
<gene>
    <name evidence="2" type="ORF">BMF94_0404</name>
</gene>